<dbReference type="Proteomes" id="UP001449795">
    <property type="component" value="Chromosome"/>
</dbReference>
<organism evidence="2 3">
    <name type="scientific">Nguyenibacter vanlangensis</name>
    <dbReference type="NCBI Taxonomy" id="1216886"/>
    <lineage>
        <taxon>Bacteria</taxon>
        <taxon>Pseudomonadati</taxon>
        <taxon>Pseudomonadota</taxon>
        <taxon>Alphaproteobacteria</taxon>
        <taxon>Acetobacterales</taxon>
        <taxon>Acetobacteraceae</taxon>
        <taxon>Nguyenibacter</taxon>
    </lineage>
</organism>
<evidence type="ECO:0000256" key="1">
    <source>
        <dbReference type="SAM" id="Phobius"/>
    </source>
</evidence>
<name>A0ABZ3D4N5_9PROT</name>
<reference evidence="2 3" key="1">
    <citation type="submission" date="2024-04" db="EMBL/GenBank/DDBJ databases">
        <title>Complete genome sequence of Nguyenibacter vanlangesis HBCM-1154, a strain capable of nitrogen fixation, IAA production, and phosphorus solubilization isolated from sugarcane soil.</title>
        <authorList>
            <person name="MY HANH P."/>
        </authorList>
    </citation>
    <scope>NUCLEOTIDE SEQUENCE [LARGE SCALE GENOMIC DNA]</scope>
    <source>
        <strain evidence="2 3">HBCM 1154</strain>
    </source>
</reference>
<evidence type="ECO:0000313" key="2">
    <source>
        <dbReference type="EMBL" id="XAE42680.1"/>
    </source>
</evidence>
<dbReference type="RefSeq" id="WP_342628340.1">
    <property type="nucleotide sequence ID" value="NZ_CP152276.1"/>
</dbReference>
<sequence>MVDNGSVGFNGKLAAFITRIVGSMCCAYAFAALALVSLPEAIHQGAFALVSWISQTFLQLVLLSVVMVGQQVLTKASDKQALQTFQDTEAVLRLTDEIHKLVKINNELTDEIHRSVILGRQNS</sequence>
<evidence type="ECO:0000313" key="3">
    <source>
        <dbReference type="Proteomes" id="UP001449795"/>
    </source>
</evidence>
<feature type="transmembrane region" description="Helical" evidence="1">
    <location>
        <begin position="13"/>
        <end position="35"/>
    </location>
</feature>
<gene>
    <name evidence="2" type="ORF">AAC691_20945</name>
</gene>
<feature type="transmembrane region" description="Helical" evidence="1">
    <location>
        <begin position="47"/>
        <end position="69"/>
    </location>
</feature>
<keyword evidence="1" id="KW-0472">Membrane</keyword>
<proteinExistence type="predicted"/>
<keyword evidence="1" id="KW-0812">Transmembrane</keyword>
<accession>A0ABZ3D4N5</accession>
<keyword evidence="3" id="KW-1185">Reference proteome</keyword>
<dbReference type="EMBL" id="CP152276">
    <property type="protein sequence ID" value="XAE42680.1"/>
    <property type="molecule type" value="Genomic_DNA"/>
</dbReference>
<keyword evidence="1" id="KW-1133">Transmembrane helix</keyword>
<protein>
    <submittedName>
        <fullName evidence="2">Uncharacterized protein</fullName>
    </submittedName>
</protein>